<dbReference type="Proteomes" id="UP000266673">
    <property type="component" value="Unassembled WGS sequence"/>
</dbReference>
<reference evidence="1 2" key="1">
    <citation type="submission" date="2018-06" db="EMBL/GenBank/DDBJ databases">
        <title>Comparative genomics reveals the genomic features of Rhizophagus irregularis, R. cerebriforme, R. diaphanum and Gigaspora rosea, and their symbiotic lifestyle signature.</title>
        <authorList>
            <person name="Morin E."/>
            <person name="San Clemente H."/>
            <person name="Chen E.C.H."/>
            <person name="De La Providencia I."/>
            <person name="Hainaut M."/>
            <person name="Kuo A."/>
            <person name="Kohler A."/>
            <person name="Murat C."/>
            <person name="Tang N."/>
            <person name="Roy S."/>
            <person name="Loubradou J."/>
            <person name="Henrissat B."/>
            <person name="Grigoriev I.V."/>
            <person name="Corradi N."/>
            <person name="Roux C."/>
            <person name="Martin F.M."/>
        </authorList>
    </citation>
    <scope>NUCLEOTIDE SEQUENCE [LARGE SCALE GENOMIC DNA]</scope>
    <source>
        <strain evidence="1 2">DAOM 194757</strain>
    </source>
</reference>
<sequence length="97" mass="11425">MFETIYDSIKTQTFVAENLKIKAINNMIKQAIPESMFSEISKLRKIYDFTVIIIENKNINLVKFLVKIRDLNITLNYLQVINREDFLTLLAVIIEKK</sequence>
<evidence type="ECO:0000313" key="2">
    <source>
        <dbReference type="Proteomes" id="UP000266673"/>
    </source>
</evidence>
<name>A0A397VPH7_9GLOM</name>
<dbReference type="EMBL" id="QKWP01000249">
    <property type="protein sequence ID" value="RIB23671.1"/>
    <property type="molecule type" value="Genomic_DNA"/>
</dbReference>
<dbReference type="AlphaFoldDB" id="A0A397VPH7"/>
<comment type="caution">
    <text evidence="1">The sequence shown here is derived from an EMBL/GenBank/DDBJ whole genome shotgun (WGS) entry which is preliminary data.</text>
</comment>
<protein>
    <submittedName>
        <fullName evidence="1">Uncharacterized protein</fullName>
    </submittedName>
</protein>
<gene>
    <name evidence="1" type="ORF">C2G38_2072155</name>
</gene>
<accession>A0A397VPH7</accession>
<dbReference type="OrthoDB" id="2352828at2759"/>
<organism evidence="1 2">
    <name type="scientific">Gigaspora rosea</name>
    <dbReference type="NCBI Taxonomy" id="44941"/>
    <lineage>
        <taxon>Eukaryota</taxon>
        <taxon>Fungi</taxon>
        <taxon>Fungi incertae sedis</taxon>
        <taxon>Mucoromycota</taxon>
        <taxon>Glomeromycotina</taxon>
        <taxon>Glomeromycetes</taxon>
        <taxon>Diversisporales</taxon>
        <taxon>Gigasporaceae</taxon>
        <taxon>Gigaspora</taxon>
    </lineage>
</organism>
<proteinExistence type="predicted"/>
<keyword evidence="2" id="KW-1185">Reference proteome</keyword>
<evidence type="ECO:0000313" key="1">
    <source>
        <dbReference type="EMBL" id="RIB23671.1"/>
    </source>
</evidence>